<dbReference type="Pfam" id="PF12079">
    <property type="entry name" value="DUF3558"/>
    <property type="match status" value="1"/>
</dbReference>
<gene>
    <name evidence="1" type="ORF">FCG67_19640</name>
</gene>
<dbReference type="Proteomes" id="UP000305109">
    <property type="component" value="Unassembled WGS sequence"/>
</dbReference>
<proteinExistence type="predicted"/>
<comment type="caution">
    <text evidence="1">The sequence shown here is derived from an EMBL/GenBank/DDBJ whole genome shotgun (WGS) entry which is preliminary data.</text>
</comment>
<dbReference type="EMBL" id="SUMD01000010">
    <property type="protein sequence ID" value="TJZ75804.1"/>
    <property type="molecule type" value="Genomic_DNA"/>
</dbReference>
<reference evidence="1 2" key="1">
    <citation type="submission" date="2019-04" db="EMBL/GenBank/DDBJ databases">
        <title>Rhodococcus oryzae sp. nov., a novel actinomycete isolated from rhizosphere soil of rice (Oryza sativa L.).</title>
        <authorList>
            <person name="Li C."/>
        </authorList>
    </citation>
    <scope>NUCLEOTIDE SEQUENCE [LARGE SCALE GENOMIC DNA]</scope>
    <source>
        <strain evidence="1 2">NEAU-CX67</strain>
    </source>
</reference>
<sequence length="200" mass="21052">MGGLVRLSRVDRYRSAGSGECRVRVRTRGLVALGAACGALMLVGCSSESVAGEAEAVGAGAGEPVFSPCDDIPDEELTTVGMDSATESRDVLGVKQPGWNVCSWSGSQHDLTVFATTYTLDDVRSNKNNEEFIPLELGNRTAISYREVSDHDRRNCDVALESAGGAVLVSIAYASGAPVGEEPCAIATRTTRELLGQIPK</sequence>
<evidence type="ECO:0000313" key="1">
    <source>
        <dbReference type="EMBL" id="TJZ75804.1"/>
    </source>
</evidence>
<accession>A0ABY2RFU9</accession>
<name>A0ABY2RFU9_9NOCA</name>
<keyword evidence="2" id="KW-1185">Reference proteome</keyword>
<evidence type="ECO:0000313" key="2">
    <source>
        <dbReference type="Proteomes" id="UP000305109"/>
    </source>
</evidence>
<organism evidence="1 2">
    <name type="scientific">Rhodococcus oryzae</name>
    <dbReference type="NCBI Taxonomy" id="2571143"/>
    <lineage>
        <taxon>Bacteria</taxon>
        <taxon>Bacillati</taxon>
        <taxon>Actinomycetota</taxon>
        <taxon>Actinomycetes</taxon>
        <taxon>Mycobacteriales</taxon>
        <taxon>Nocardiaceae</taxon>
        <taxon>Rhodococcus</taxon>
    </lineage>
</organism>
<dbReference type="InterPro" id="IPR024520">
    <property type="entry name" value="DUF3558"/>
</dbReference>
<protein>
    <submittedName>
        <fullName evidence="1">DUF3558 domain-containing protein</fullName>
    </submittedName>
</protein>